<organism evidence="2 3">
    <name type="scientific">Aspergillus steynii IBT 23096</name>
    <dbReference type="NCBI Taxonomy" id="1392250"/>
    <lineage>
        <taxon>Eukaryota</taxon>
        <taxon>Fungi</taxon>
        <taxon>Dikarya</taxon>
        <taxon>Ascomycota</taxon>
        <taxon>Pezizomycotina</taxon>
        <taxon>Eurotiomycetes</taxon>
        <taxon>Eurotiomycetidae</taxon>
        <taxon>Eurotiales</taxon>
        <taxon>Aspergillaceae</taxon>
        <taxon>Aspergillus</taxon>
        <taxon>Aspergillus subgen. Circumdati</taxon>
    </lineage>
</organism>
<dbReference type="RefSeq" id="XP_024705239.1">
    <property type="nucleotide sequence ID" value="XM_024853050.1"/>
</dbReference>
<evidence type="ECO:0000256" key="1">
    <source>
        <dbReference type="SAM" id="MobiDB-lite"/>
    </source>
</evidence>
<gene>
    <name evidence="2" type="ORF">P170DRAFT_473515</name>
</gene>
<proteinExistence type="predicted"/>
<sequence>MVFLGVKPKTLSLSWTIDPTANKELSPAAYYTYGGGVENENSSVGGGPPSGGPPSVTGTPSA</sequence>
<evidence type="ECO:0000313" key="2">
    <source>
        <dbReference type="EMBL" id="PLB49937.1"/>
    </source>
</evidence>
<comment type="caution">
    <text evidence="2">The sequence shown here is derived from an EMBL/GenBank/DDBJ whole genome shotgun (WGS) entry which is preliminary data.</text>
</comment>
<dbReference type="GeneID" id="36560748"/>
<keyword evidence="3" id="KW-1185">Reference proteome</keyword>
<reference evidence="2 3" key="1">
    <citation type="submission" date="2016-12" db="EMBL/GenBank/DDBJ databases">
        <title>The genomes of Aspergillus section Nigri reveals drivers in fungal speciation.</title>
        <authorList>
            <consortium name="DOE Joint Genome Institute"/>
            <person name="Vesth T.C."/>
            <person name="Nybo J."/>
            <person name="Theobald S."/>
            <person name="Brandl J."/>
            <person name="Frisvad J.C."/>
            <person name="Nielsen K.F."/>
            <person name="Lyhne E.K."/>
            <person name="Kogle M.E."/>
            <person name="Kuo A."/>
            <person name="Riley R."/>
            <person name="Clum A."/>
            <person name="Nolan M."/>
            <person name="Lipzen A."/>
            <person name="Salamov A."/>
            <person name="Henrissat B."/>
            <person name="Wiebenga A."/>
            <person name="De Vries R.P."/>
            <person name="Grigoriev I.V."/>
            <person name="Mortensen U.H."/>
            <person name="Andersen M.R."/>
            <person name="Baker S.E."/>
        </authorList>
    </citation>
    <scope>NUCLEOTIDE SEQUENCE [LARGE SCALE GENOMIC DNA]</scope>
    <source>
        <strain evidence="2 3">IBT 23096</strain>
    </source>
</reference>
<feature type="region of interest" description="Disordered" evidence="1">
    <location>
        <begin position="36"/>
        <end position="62"/>
    </location>
</feature>
<protein>
    <submittedName>
        <fullName evidence="2">Uncharacterized protein</fullName>
    </submittedName>
</protein>
<feature type="compositionally biased region" description="Low complexity" evidence="1">
    <location>
        <begin position="53"/>
        <end position="62"/>
    </location>
</feature>
<accession>A0A2I2GAP6</accession>
<name>A0A2I2GAP6_9EURO</name>
<dbReference type="EMBL" id="MSFO01000003">
    <property type="protein sequence ID" value="PLB49937.1"/>
    <property type="molecule type" value="Genomic_DNA"/>
</dbReference>
<evidence type="ECO:0000313" key="3">
    <source>
        <dbReference type="Proteomes" id="UP000234275"/>
    </source>
</evidence>
<dbReference type="AlphaFoldDB" id="A0A2I2GAP6"/>
<dbReference type="VEuPathDB" id="FungiDB:P170DRAFT_473515"/>
<dbReference type="Proteomes" id="UP000234275">
    <property type="component" value="Unassembled WGS sequence"/>
</dbReference>